<evidence type="ECO:0000313" key="3">
    <source>
        <dbReference type="EMBL" id="MDQ0191528.1"/>
    </source>
</evidence>
<dbReference type="InterPro" id="IPR013762">
    <property type="entry name" value="Integrase-like_cat_sf"/>
</dbReference>
<dbReference type="InterPro" id="IPR002104">
    <property type="entry name" value="Integrase_catalytic"/>
</dbReference>
<dbReference type="PROSITE" id="PS51898">
    <property type="entry name" value="TYR_RECOMBINASE"/>
    <property type="match status" value="1"/>
</dbReference>
<proteinExistence type="predicted"/>
<dbReference type="Pfam" id="PF00589">
    <property type="entry name" value="Phage_integrase"/>
    <property type="match status" value="1"/>
</dbReference>
<dbReference type="Gene3D" id="1.10.443.10">
    <property type="entry name" value="Intergrase catalytic core"/>
    <property type="match status" value="1"/>
</dbReference>
<dbReference type="RefSeq" id="WP_274457020.1">
    <property type="nucleotide sequence ID" value="NZ_CP067097.1"/>
</dbReference>
<evidence type="ECO:0000256" key="1">
    <source>
        <dbReference type="ARBA" id="ARBA00023172"/>
    </source>
</evidence>
<comment type="caution">
    <text evidence="3">The sequence shown here is derived from an EMBL/GenBank/DDBJ whole genome shotgun (WGS) entry which is preliminary data.</text>
</comment>
<dbReference type="Proteomes" id="UP001232973">
    <property type="component" value="Unassembled WGS sequence"/>
</dbReference>
<protein>
    <submittedName>
        <fullName evidence="3">Integrase</fullName>
    </submittedName>
</protein>
<dbReference type="InterPro" id="IPR011010">
    <property type="entry name" value="DNA_brk_join_enz"/>
</dbReference>
<name>A0ABT9XMH6_9BACL</name>
<dbReference type="CDD" id="cd00397">
    <property type="entry name" value="DNA_BRE_C"/>
    <property type="match status" value="1"/>
</dbReference>
<feature type="domain" description="Tyr recombinase" evidence="2">
    <location>
        <begin position="2"/>
        <end position="178"/>
    </location>
</feature>
<organism evidence="3 4">
    <name type="scientific">Alicyclobacillus cycloheptanicus</name>
    <dbReference type="NCBI Taxonomy" id="1457"/>
    <lineage>
        <taxon>Bacteria</taxon>
        <taxon>Bacillati</taxon>
        <taxon>Bacillota</taxon>
        <taxon>Bacilli</taxon>
        <taxon>Bacillales</taxon>
        <taxon>Alicyclobacillaceae</taxon>
        <taxon>Alicyclobacillus</taxon>
    </lineage>
</organism>
<evidence type="ECO:0000259" key="2">
    <source>
        <dbReference type="PROSITE" id="PS51898"/>
    </source>
</evidence>
<dbReference type="InterPro" id="IPR050090">
    <property type="entry name" value="Tyrosine_recombinase_XerCD"/>
</dbReference>
<dbReference type="EMBL" id="JAUSTP010000050">
    <property type="protein sequence ID" value="MDQ0191528.1"/>
    <property type="molecule type" value="Genomic_DNA"/>
</dbReference>
<keyword evidence="1" id="KW-0233">DNA recombination</keyword>
<keyword evidence="4" id="KW-1185">Reference proteome</keyword>
<reference evidence="3 4" key="1">
    <citation type="submission" date="2023-07" db="EMBL/GenBank/DDBJ databases">
        <title>Genomic Encyclopedia of Type Strains, Phase IV (KMG-IV): sequencing the most valuable type-strain genomes for metagenomic binning, comparative biology and taxonomic classification.</title>
        <authorList>
            <person name="Goeker M."/>
        </authorList>
    </citation>
    <scope>NUCLEOTIDE SEQUENCE [LARGE SCALE GENOMIC DNA]</scope>
    <source>
        <strain evidence="3 4">DSM 4006</strain>
    </source>
</reference>
<accession>A0ABT9XMH6</accession>
<dbReference type="PANTHER" id="PTHR30349">
    <property type="entry name" value="PHAGE INTEGRASE-RELATED"/>
    <property type="match status" value="1"/>
</dbReference>
<dbReference type="SUPFAM" id="SSF56349">
    <property type="entry name" value="DNA breaking-rejoining enzymes"/>
    <property type="match status" value="1"/>
</dbReference>
<sequence length="203" mass="23143">MSEARNLNYHNAQKFLTHVQNPLVRLFATTILFTGMRPFECAGLRYNDVDLVNGVIHVRGKKGKYRAIPIHRELHLMLEDYAASRSEETVKGNGWFFERADGGSPRPYYYTRVIRQTAKKLGWDAPTSPAQLRHAFATELFKQGVSLRTTADVLGHCHREVFVRLSPINAGDLRQAIEKLPLFMLRLFDVIVGGFSLIRCRGL</sequence>
<dbReference type="PANTHER" id="PTHR30349:SF64">
    <property type="entry name" value="PROPHAGE INTEGRASE INTD-RELATED"/>
    <property type="match status" value="1"/>
</dbReference>
<gene>
    <name evidence="3" type="ORF">J2S03_003399</name>
</gene>
<evidence type="ECO:0000313" key="4">
    <source>
        <dbReference type="Proteomes" id="UP001232973"/>
    </source>
</evidence>